<dbReference type="Gene3D" id="3.90.70.10">
    <property type="entry name" value="Cysteine proteinases"/>
    <property type="match status" value="1"/>
</dbReference>
<dbReference type="InterPro" id="IPR013128">
    <property type="entry name" value="Peptidase_C1A"/>
</dbReference>
<gene>
    <name evidence="6" type="ORF">OCV88_15610</name>
</gene>
<proteinExistence type="inferred from homology"/>
<dbReference type="Proteomes" id="UP001652442">
    <property type="component" value="Unassembled WGS sequence"/>
</dbReference>
<comment type="caution">
    <text evidence="6">The sequence shown here is derived from an EMBL/GenBank/DDBJ whole genome shotgun (WGS) entry which is preliminary data.</text>
</comment>
<feature type="chain" id="PRO_5046546877" evidence="4">
    <location>
        <begin position="31"/>
        <end position="726"/>
    </location>
</feature>
<feature type="transmembrane region" description="Helical" evidence="3">
    <location>
        <begin position="702"/>
        <end position="719"/>
    </location>
</feature>
<feature type="domain" description="Peptidase C1A papain C-terminal" evidence="5">
    <location>
        <begin position="76"/>
        <end position="318"/>
    </location>
</feature>
<dbReference type="PANTHER" id="PTHR12411">
    <property type="entry name" value="CYSTEINE PROTEASE FAMILY C1-RELATED"/>
    <property type="match status" value="1"/>
</dbReference>
<keyword evidence="4" id="KW-0732">Signal</keyword>
<dbReference type="Pfam" id="PF00112">
    <property type="entry name" value="Peptidase_C1"/>
    <property type="match status" value="1"/>
</dbReference>
<feature type="region of interest" description="Disordered" evidence="2">
    <location>
        <begin position="557"/>
        <end position="580"/>
    </location>
</feature>
<dbReference type="EMBL" id="JAOQJQ010000010">
    <property type="protein sequence ID" value="MCU6763732.1"/>
    <property type="molecule type" value="Genomic_DNA"/>
</dbReference>
<dbReference type="Pfam" id="PF18560">
    <property type="entry name" value="Lectin_like"/>
    <property type="match status" value="1"/>
</dbReference>
<reference evidence="6 7" key="1">
    <citation type="journal article" date="2021" name="ISME Commun">
        <title>Automated analysis of genomic sequences facilitates high-throughput and comprehensive description of bacteria.</title>
        <authorList>
            <person name="Hitch T.C.A."/>
        </authorList>
    </citation>
    <scope>NUCLEOTIDE SEQUENCE [LARGE SCALE GENOMIC DNA]</scope>
    <source>
        <strain evidence="6 7">Sanger_109</strain>
    </source>
</reference>
<evidence type="ECO:0000256" key="2">
    <source>
        <dbReference type="SAM" id="MobiDB-lite"/>
    </source>
</evidence>
<feature type="compositionally biased region" description="Basic and acidic residues" evidence="2">
    <location>
        <begin position="682"/>
        <end position="698"/>
    </location>
</feature>
<evidence type="ECO:0000313" key="7">
    <source>
        <dbReference type="Proteomes" id="UP001652442"/>
    </source>
</evidence>
<evidence type="ECO:0000259" key="5">
    <source>
        <dbReference type="SMART" id="SM00645"/>
    </source>
</evidence>
<organism evidence="6 7">
    <name type="scientific">Brotonthovivens ammoniilytica</name>
    <dbReference type="NCBI Taxonomy" id="2981725"/>
    <lineage>
        <taxon>Bacteria</taxon>
        <taxon>Bacillati</taxon>
        <taxon>Bacillota</taxon>
        <taxon>Clostridia</taxon>
        <taxon>Lachnospirales</taxon>
        <taxon>Lachnospiraceae</taxon>
        <taxon>Brotonthovivens</taxon>
    </lineage>
</organism>
<accession>A0ABT2TNF7</accession>
<evidence type="ECO:0000313" key="6">
    <source>
        <dbReference type="EMBL" id="MCU6763732.1"/>
    </source>
</evidence>
<keyword evidence="3" id="KW-1133">Transmembrane helix</keyword>
<comment type="similarity">
    <text evidence="1">Belongs to the peptidase C1 family.</text>
</comment>
<keyword evidence="7" id="KW-1185">Reference proteome</keyword>
<sequence>MKKNVSCKKMIAAMSAAILGISLIPIHAMAAKSSPDFQLEIAKLPAEDYSGGKIPGSFDQSYYNYPKHMVQPYVSLPEKYDLRDEGRVTPVKDQSPYGSCWTFGAMSAIESYMGNSDDLSELHLEHFVYSLYQGEGMNLLQVENGLDLGGNADMTNSLLSSWGGVVPEEAAPYEAPWTVDAALRNESVGHLQNADYLPGPAVFDDEVNKTGYHLDTAAMNNIKQMMMQYGVIDMSYNAEQNLPGQPEGNTYWNGETSSQYMNTYMPANHEISVVGWDDNYSRDNFSIKPEGDGAWIAKNSWGSDWGEEGYFYISYYDQSLCDFTVFHIDQPENDLYEYDHNYQYDYLGTASLFRPNPVNIKIGMGNVFVSEQDEILTAVSAITRNPGSEVEIRIYKLSDGQELLDGQLVYEQIETVEYGGYHTIVLDKSVALKKGERFAVTEFVKGRDGYFINIESGFGKDVSELYGLPYKQDVVIEPGQSYLLQEEEGTGELVAEDIYEIPGVNGMKFGNAEIKVFTENQETVPELMLNMDCFDAEGRLIDSSRLLSDHTQIRLSSDTESVSFEKAGQNGEGSYQLSLGGEPYTEGTLISKEDLKGGLEISLVSAPRGNADAKIGYQFVTETVPEKEPSENEDGDKTPGTTDQPEDNTGGDQKDPGKHPSDELSDNKNPGMSEGSGADQTAQDKLKKDTSPRTDDYGNKPALWGCITAAAALGAAVIIRKKKYYS</sequence>
<dbReference type="CDD" id="cd02619">
    <property type="entry name" value="Peptidase_C1"/>
    <property type="match status" value="1"/>
</dbReference>
<dbReference type="InterPro" id="IPR000169">
    <property type="entry name" value="Pept_cys_AS"/>
</dbReference>
<keyword evidence="3" id="KW-0472">Membrane</keyword>
<dbReference type="SUPFAM" id="SSF54001">
    <property type="entry name" value="Cysteine proteinases"/>
    <property type="match status" value="1"/>
</dbReference>
<dbReference type="PROSITE" id="PS00139">
    <property type="entry name" value="THIOL_PROTEASE_CYS"/>
    <property type="match status" value="1"/>
</dbReference>
<dbReference type="InterPro" id="IPR038765">
    <property type="entry name" value="Papain-like_cys_pep_sf"/>
</dbReference>
<dbReference type="InterPro" id="IPR000668">
    <property type="entry name" value="Peptidase_C1A_C"/>
</dbReference>
<feature type="signal peptide" evidence="4">
    <location>
        <begin position="1"/>
        <end position="30"/>
    </location>
</feature>
<feature type="region of interest" description="Disordered" evidence="2">
    <location>
        <begin position="621"/>
        <end position="702"/>
    </location>
</feature>
<evidence type="ECO:0000256" key="1">
    <source>
        <dbReference type="ARBA" id="ARBA00008455"/>
    </source>
</evidence>
<name>A0ABT2TNF7_9FIRM</name>
<dbReference type="SMART" id="SM00645">
    <property type="entry name" value="Pept_C1"/>
    <property type="match status" value="1"/>
</dbReference>
<evidence type="ECO:0000256" key="4">
    <source>
        <dbReference type="SAM" id="SignalP"/>
    </source>
</evidence>
<dbReference type="InterPro" id="IPR040528">
    <property type="entry name" value="Lectin-like"/>
</dbReference>
<feature type="compositionally biased region" description="Basic and acidic residues" evidence="2">
    <location>
        <begin position="652"/>
        <end position="666"/>
    </location>
</feature>
<keyword evidence="3" id="KW-0812">Transmembrane</keyword>
<evidence type="ECO:0000256" key="3">
    <source>
        <dbReference type="SAM" id="Phobius"/>
    </source>
</evidence>
<protein>
    <submittedName>
        <fullName evidence="6">Lectin like domain-containing protein</fullName>
    </submittedName>
</protein>
<dbReference type="RefSeq" id="WP_158426373.1">
    <property type="nucleotide sequence ID" value="NZ_JAOQJQ010000010.1"/>
</dbReference>